<gene>
    <name evidence="1" type="ORF">SteCoe_1286</name>
</gene>
<organism evidence="1 2">
    <name type="scientific">Stentor coeruleus</name>
    <dbReference type="NCBI Taxonomy" id="5963"/>
    <lineage>
        <taxon>Eukaryota</taxon>
        <taxon>Sar</taxon>
        <taxon>Alveolata</taxon>
        <taxon>Ciliophora</taxon>
        <taxon>Postciliodesmatophora</taxon>
        <taxon>Heterotrichea</taxon>
        <taxon>Heterotrichida</taxon>
        <taxon>Stentoridae</taxon>
        <taxon>Stentor</taxon>
    </lineage>
</organism>
<proteinExistence type="predicted"/>
<accession>A0A1R2D268</accession>
<keyword evidence="2" id="KW-1185">Reference proteome</keyword>
<comment type="caution">
    <text evidence="1">The sequence shown here is derived from an EMBL/GenBank/DDBJ whole genome shotgun (WGS) entry which is preliminary data.</text>
</comment>
<evidence type="ECO:0000313" key="1">
    <source>
        <dbReference type="EMBL" id="OMJ95369.1"/>
    </source>
</evidence>
<protein>
    <submittedName>
        <fullName evidence="1">Uncharacterized protein</fullName>
    </submittedName>
</protein>
<dbReference type="OrthoDB" id="322175at2759"/>
<dbReference type="Proteomes" id="UP000187209">
    <property type="component" value="Unassembled WGS sequence"/>
</dbReference>
<dbReference type="AlphaFoldDB" id="A0A1R2D268"/>
<reference evidence="1 2" key="1">
    <citation type="submission" date="2016-11" db="EMBL/GenBank/DDBJ databases">
        <title>The macronuclear genome of Stentor coeruleus: a giant cell with tiny introns.</title>
        <authorList>
            <person name="Slabodnick M."/>
            <person name="Ruby J.G."/>
            <person name="Reiff S.B."/>
            <person name="Swart E.C."/>
            <person name="Gosai S."/>
            <person name="Prabakaran S."/>
            <person name="Witkowska E."/>
            <person name="Larue G.E."/>
            <person name="Fisher S."/>
            <person name="Freeman R.M."/>
            <person name="Gunawardena J."/>
            <person name="Chu W."/>
            <person name="Stover N.A."/>
            <person name="Gregory B.D."/>
            <person name="Nowacki M."/>
            <person name="Derisi J."/>
            <person name="Roy S.W."/>
            <person name="Marshall W.F."/>
            <person name="Sood P."/>
        </authorList>
    </citation>
    <scope>NUCLEOTIDE SEQUENCE [LARGE SCALE GENOMIC DNA]</scope>
    <source>
        <strain evidence="1">WM001</strain>
    </source>
</reference>
<dbReference type="EMBL" id="MPUH01000013">
    <property type="protein sequence ID" value="OMJ95369.1"/>
    <property type="molecule type" value="Genomic_DNA"/>
</dbReference>
<evidence type="ECO:0000313" key="2">
    <source>
        <dbReference type="Proteomes" id="UP000187209"/>
    </source>
</evidence>
<name>A0A1R2D268_9CILI</name>
<sequence>MTSHPASNTLKKPIKELIDAPINLKDKVLKLNKTLYKIKPEEDKISKLEKETIRGECAVKPEAKVIHKPKRNQDLLSKLLKSEHKTTGEGTQILKLPKLPYGNHKSYNEEPRFRDKHFLDGDRITMTHERIKELEELTRKFRLLEKKYKASKQNRMHSATPLFSDLAFYDVYDMGPGKLVCGREDEVIRSYEKDKEKYKETAKGNYAYTYKDINREDYERKYARRKIMGFKDQQELISRLMPNKEVKNTDMSQFYSTKYSLLFDSFEMPPNIEFRKSSMT</sequence>